<dbReference type="CDD" id="cd14014">
    <property type="entry name" value="STKc_PknB_like"/>
    <property type="match status" value="1"/>
</dbReference>
<dbReference type="Gene3D" id="3.30.200.20">
    <property type="entry name" value="Phosphorylase Kinase, domain 1"/>
    <property type="match status" value="1"/>
</dbReference>
<dbReference type="SUPFAM" id="SSF56112">
    <property type="entry name" value="Protein kinase-like (PK-like)"/>
    <property type="match status" value="1"/>
</dbReference>
<dbReference type="Gene3D" id="1.10.510.10">
    <property type="entry name" value="Transferase(Phosphotransferase) domain 1"/>
    <property type="match status" value="1"/>
</dbReference>
<dbReference type="SMART" id="SM00220">
    <property type="entry name" value="S_TKc"/>
    <property type="match status" value="1"/>
</dbReference>
<keyword evidence="5" id="KW-0812">Transmembrane</keyword>
<dbReference type="PANTHER" id="PTHR43289:SF6">
    <property type="entry name" value="SERINE_THREONINE-PROTEIN KINASE NEKL-3"/>
    <property type="match status" value="1"/>
</dbReference>
<keyword evidence="9" id="KW-1185">Reference proteome</keyword>
<organism evidence="8 9">
    <name type="scientific">Pseudomaricurvus hydrocarbonicus</name>
    <dbReference type="NCBI Taxonomy" id="1470433"/>
    <lineage>
        <taxon>Bacteria</taxon>
        <taxon>Pseudomonadati</taxon>
        <taxon>Pseudomonadota</taxon>
        <taxon>Gammaproteobacteria</taxon>
        <taxon>Cellvibrionales</taxon>
        <taxon>Cellvibrionaceae</taxon>
        <taxon>Pseudomaricurvus</taxon>
    </lineage>
</organism>
<comment type="caution">
    <text evidence="8">The sequence shown here is derived from an EMBL/GenBank/DDBJ whole genome shotgun (WGS) entry which is preliminary data.</text>
</comment>
<gene>
    <name evidence="8" type="ORF">G8770_18770</name>
</gene>
<keyword evidence="3 8" id="KW-0418">Kinase</keyword>
<accession>A0A9E5T461</accession>
<dbReference type="SMART" id="SM00331">
    <property type="entry name" value="PP2C_SIG"/>
    <property type="match status" value="1"/>
</dbReference>
<dbReference type="RefSeq" id="WP_167190572.1">
    <property type="nucleotide sequence ID" value="NZ_JAAONZ010000018.1"/>
</dbReference>
<dbReference type="CDD" id="cd00143">
    <property type="entry name" value="PP2Cc"/>
    <property type="match status" value="1"/>
</dbReference>
<keyword evidence="2" id="KW-0547">Nucleotide-binding</keyword>
<reference evidence="8" key="1">
    <citation type="submission" date="2020-03" db="EMBL/GenBank/DDBJ databases">
        <authorList>
            <person name="Guo F."/>
        </authorList>
    </citation>
    <scope>NUCLEOTIDE SEQUENCE</scope>
    <source>
        <strain evidence="8">JCM 30134</strain>
    </source>
</reference>
<dbReference type="SMART" id="SM00332">
    <property type="entry name" value="PP2Cc"/>
    <property type="match status" value="1"/>
</dbReference>
<protein>
    <submittedName>
        <fullName evidence="8">Bifunctional protein-serine/threonine kinase/phosphatase</fullName>
    </submittedName>
</protein>
<dbReference type="PROSITE" id="PS51746">
    <property type="entry name" value="PPM_2"/>
    <property type="match status" value="1"/>
</dbReference>
<dbReference type="EMBL" id="JAAONZ010000018">
    <property type="protein sequence ID" value="NHO67594.1"/>
    <property type="molecule type" value="Genomic_DNA"/>
</dbReference>
<proteinExistence type="predicted"/>
<dbReference type="Pfam" id="PF13672">
    <property type="entry name" value="PP2C_2"/>
    <property type="match status" value="1"/>
</dbReference>
<evidence type="ECO:0000256" key="1">
    <source>
        <dbReference type="ARBA" id="ARBA00022679"/>
    </source>
</evidence>
<dbReference type="GO" id="GO:0004674">
    <property type="term" value="F:protein serine/threonine kinase activity"/>
    <property type="evidence" value="ECO:0007669"/>
    <property type="project" value="TreeGrafter"/>
</dbReference>
<evidence type="ECO:0000259" key="6">
    <source>
        <dbReference type="PROSITE" id="PS50011"/>
    </source>
</evidence>
<name>A0A9E5T461_9GAMM</name>
<dbReference type="InterPro" id="IPR011009">
    <property type="entry name" value="Kinase-like_dom_sf"/>
</dbReference>
<dbReference type="Proteomes" id="UP000787472">
    <property type="component" value="Unassembled WGS sequence"/>
</dbReference>
<dbReference type="AlphaFoldDB" id="A0A9E5T461"/>
<dbReference type="Pfam" id="PF00069">
    <property type="entry name" value="Pkinase"/>
    <property type="match status" value="1"/>
</dbReference>
<keyword evidence="1" id="KW-0808">Transferase</keyword>
<dbReference type="InterPro" id="IPR000719">
    <property type="entry name" value="Prot_kinase_dom"/>
</dbReference>
<dbReference type="GO" id="GO:0005524">
    <property type="term" value="F:ATP binding"/>
    <property type="evidence" value="ECO:0007669"/>
    <property type="project" value="UniProtKB-KW"/>
</dbReference>
<evidence type="ECO:0000259" key="7">
    <source>
        <dbReference type="PROSITE" id="PS51746"/>
    </source>
</evidence>
<keyword evidence="5" id="KW-0472">Membrane</keyword>
<feature type="domain" description="PPM-type phosphatase" evidence="7">
    <location>
        <begin position="8"/>
        <end position="239"/>
    </location>
</feature>
<dbReference type="PROSITE" id="PS50011">
    <property type="entry name" value="PROTEIN_KINASE_DOM"/>
    <property type="match status" value="1"/>
</dbReference>
<dbReference type="SUPFAM" id="SSF81606">
    <property type="entry name" value="PP2C-like"/>
    <property type="match status" value="1"/>
</dbReference>
<sequence>MPETLRLSLGQYSDKGRKPSNQDFIGATVPENSQLDFKGAALAMADGISSSDVSHIASETAVKNFLDDYYCTSDAWSVKKSVYKVLEATNAWLYSQSQNSPMRYEKDKGYVCTLSALVIKCNTAHVFHAGDTRVYRLNDHGLEQLTHDHRRWISEDQSYLSRALGVDHQCEFDYQSLTVNIGDVFILATDGVYEFIEPSELVQCIGEHRADLNRAARVLVESAYQQGSTDNLSLQLVRVDALPCGKITALKHQAEQLPFPPQLEENHCFDGYTILRQLHASSRSHVYLARDQVSDSQVIIKTPSIDLRGDPDYLERFLTEEWIARRIHSQYVLKAGRQQRTRNYLYTVTEYIKGQTLAQWLRDNPQPNVEEVRNIIEQVAKGLMAFHRMEMLHQDLKPDNVMIDQNGTVKIIDFGSTRVAGLVEVMPEQAQDHLLGTALYTAPEYFLGEAGTPRSEQFSLGVLAYHMLSGRFPYGNKVSQSRTVRAQRNLVYQSVLDVDREIPAWIDDTLKKALHPSPHKRYDEMSEFLYDLRHPNKAFLNKSRAPLLERNPVAFWQGMSFILASIIVLMLFQS</sequence>
<dbReference type="InterPro" id="IPR008271">
    <property type="entry name" value="Ser/Thr_kinase_AS"/>
</dbReference>
<evidence type="ECO:0000256" key="2">
    <source>
        <dbReference type="ARBA" id="ARBA00022741"/>
    </source>
</evidence>
<evidence type="ECO:0000256" key="4">
    <source>
        <dbReference type="ARBA" id="ARBA00022840"/>
    </source>
</evidence>
<keyword evidence="5" id="KW-1133">Transmembrane helix</keyword>
<evidence type="ECO:0000313" key="8">
    <source>
        <dbReference type="EMBL" id="NHO67594.1"/>
    </source>
</evidence>
<dbReference type="Gene3D" id="3.60.40.10">
    <property type="entry name" value="PPM-type phosphatase domain"/>
    <property type="match status" value="1"/>
</dbReference>
<evidence type="ECO:0000313" key="9">
    <source>
        <dbReference type="Proteomes" id="UP000787472"/>
    </source>
</evidence>
<dbReference type="InterPro" id="IPR036457">
    <property type="entry name" value="PPM-type-like_dom_sf"/>
</dbReference>
<evidence type="ECO:0000256" key="5">
    <source>
        <dbReference type="SAM" id="Phobius"/>
    </source>
</evidence>
<feature type="transmembrane region" description="Helical" evidence="5">
    <location>
        <begin position="553"/>
        <end position="572"/>
    </location>
</feature>
<dbReference type="PANTHER" id="PTHR43289">
    <property type="entry name" value="MITOGEN-ACTIVATED PROTEIN KINASE KINASE KINASE 20-RELATED"/>
    <property type="match status" value="1"/>
</dbReference>
<evidence type="ECO:0000256" key="3">
    <source>
        <dbReference type="ARBA" id="ARBA00022777"/>
    </source>
</evidence>
<dbReference type="InterPro" id="IPR001932">
    <property type="entry name" value="PPM-type_phosphatase-like_dom"/>
</dbReference>
<feature type="domain" description="Protein kinase" evidence="6">
    <location>
        <begin position="272"/>
        <end position="537"/>
    </location>
</feature>
<dbReference type="PROSITE" id="PS00108">
    <property type="entry name" value="PROTEIN_KINASE_ST"/>
    <property type="match status" value="1"/>
</dbReference>
<keyword evidence="4" id="KW-0067">ATP-binding</keyword>